<dbReference type="RefSeq" id="WP_302109342.1">
    <property type="nucleotide sequence ID" value="NZ_JAUKTR010000002.1"/>
</dbReference>
<comment type="caution">
    <text evidence="2">The sequence shown here is derived from an EMBL/GenBank/DDBJ whole genome shotgun (WGS) entry which is preliminary data.</text>
</comment>
<organism evidence="2 3">
    <name type="scientific">Peiella sedimenti</name>
    <dbReference type="NCBI Taxonomy" id="3061083"/>
    <lineage>
        <taxon>Bacteria</taxon>
        <taxon>Pseudomonadati</taxon>
        <taxon>Pseudomonadota</taxon>
        <taxon>Alphaproteobacteria</taxon>
        <taxon>Caulobacterales</taxon>
        <taxon>Caulobacteraceae</taxon>
        <taxon>Peiella</taxon>
    </lineage>
</organism>
<evidence type="ECO:0000313" key="2">
    <source>
        <dbReference type="EMBL" id="MDO1558910.1"/>
    </source>
</evidence>
<dbReference type="InterPro" id="IPR001623">
    <property type="entry name" value="DnaJ_domain"/>
</dbReference>
<dbReference type="SUPFAM" id="SSF46565">
    <property type="entry name" value="Chaperone J-domain"/>
    <property type="match status" value="1"/>
</dbReference>
<dbReference type="Pfam" id="PF00226">
    <property type="entry name" value="DnaJ"/>
    <property type="match status" value="1"/>
</dbReference>
<sequence>MDEGFQYTPRFVDIRIKPPKPGEAEAEADVLRLKPGETPCDWPGCLRPSTAKAPKSREAPGQFYRFCQPHAAEYNKGWDWFAGMSEDEVRRLREDEVTTGGRPTWQMKAGRFSREAAAFASRFTRGAGGFADPFGMFGQGQKAEAPPSEAERRIGKLERQALADLDLEPGVAGPAIRARYTELLKRCHPDLNGGDRGAEIKLQKVIRAWKTLQKAGMT</sequence>
<gene>
    <name evidence="2" type="ORF">Q0812_05660</name>
</gene>
<dbReference type="EMBL" id="JAUKTR010000002">
    <property type="protein sequence ID" value="MDO1558910.1"/>
    <property type="molecule type" value="Genomic_DNA"/>
</dbReference>
<reference evidence="2" key="1">
    <citation type="submission" date="2023-07" db="EMBL/GenBank/DDBJ databases">
        <title>Brevundimonas soil sp. nov., isolated from the soil of chemical plant.</title>
        <authorList>
            <person name="Wu N."/>
        </authorList>
    </citation>
    <scope>NUCLEOTIDE SEQUENCE</scope>
    <source>
        <strain evidence="2">XZ-24</strain>
    </source>
</reference>
<dbReference type="InterPro" id="IPR036869">
    <property type="entry name" value="J_dom_sf"/>
</dbReference>
<feature type="domain" description="J" evidence="1">
    <location>
        <begin position="165"/>
        <end position="214"/>
    </location>
</feature>
<name>A0ABT8SK13_9CAUL</name>
<protein>
    <submittedName>
        <fullName evidence="2">J domain-containing protein</fullName>
    </submittedName>
</protein>
<dbReference type="CDD" id="cd06257">
    <property type="entry name" value="DnaJ"/>
    <property type="match status" value="1"/>
</dbReference>
<proteinExistence type="predicted"/>
<evidence type="ECO:0000259" key="1">
    <source>
        <dbReference type="Pfam" id="PF00226"/>
    </source>
</evidence>
<dbReference type="Proteomes" id="UP001169063">
    <property type="component" value="Unassembled WGS sequence"/>
</dbReference>
<keyword evidence="3" id="KW-1185">Reference proteome</keyword>
<dbReference type="Gene3D" id="1.10.287.110">
    <property type="entry name" value="DnaJ domain"/>
    <property type="match status" value="1"/>
</dbReference>
<evidence type="ECO:0000313" key="3">
    <source>
        <dbReference type="Proteomes" id="UP001169063"/>
    </source>
</evidence>
<accession>A0ABT8SK13</accession>